<keyword evidence="3" id="KW-1185">Reference proteome</keyword>
<dbReference type="Proteomes" id="UP000694561">
    <property type="component" value="Unplaced"/>
</dbReference>
<dbReference type="Ensembl" id="ENSMMNT00015021374.1">
    <property type="protein sequence ID" value="ENSMMNP00015019464.1"/>
    <property type="gene ID" value="ENSMMNG00015014293.1"/>
</dbReference>
<dbReference type="AlphaFoldDB" id="A0A8C6BNX0"/>
<sequence length="53" mass="5929">LSLVTDGMTVYVENLKELTKKTLLELISNYSQVAGCKVNIQKSTAFHIPCSWI</sequence>
<dbReference type="SUPFAM" id="SSF54928">
    <property type="entry name" value="RNA-binding domain, RBD"/>
    <property type="match status" value="1"/>
</dbReference>
<evidence type="ECO:0000313" key="2">
    <source>
        <dbReference type="Ensembl" id="ENSMMNP00015019464.1"/>
    </source>
</evidence>
<proteinExistence type="predicted"/>
<organism evidence="2 3">
    <name type="scientific">Monodon monoceros</name>
    <name type="common">Narwhal</name>
    <name type="synonym">Ceratodon monodon</name>
    <dbReference type="NCBI Taxonomy" id="40151"/>
    <lineage>
        <taxon>Eukaryota</taxon>
        <taxon>Metazoa</taxon>
        <taxon>Chordata</taxon>
        <taxon>Craniata</taxon>
        <taxon>Vertebrata</taxon>
        <taxon>Euteleostomi</taxon>
        <taxon>Mammalia</taxon>
        <taxon>Eutheria</taxon>
        <taxon>Laurasiatheria</taxon>
        <taxon>Artiodactyla</taxon>
        <taxon>Whippomorpha</taxon>
        <taxon>Cetacea</taxon>
        <taxon>Odontoceti</taxon>
        <taxon>Monodontidae</taxon>
        <taxon>Monodon</taxon>
    </lineage>
</organism>
<evidence type="ECO:0000313" key="3">
    <source>
        <dbReference type="Proteomes" id="UP000694561"/>
    </source>
</evidence>
<dbReference type="GeneTree" id="ENSGT01140000285417"/>
<reference evidence="2" key="1">
    <citation type="submission" date="2025-08" db="UniProtKB">
        <authorList>
            <consortium name="Ensembl"/>
        </authorList>
    </citation>
    <scope>IDENTIFICATION</scope>
</reference>
<accession>A0A8C6BNX0</accession>
<reference evidence="2" key="2">
    <citation type="submission" date="2025-09" db="UniProtKB">
        <authorList>
            <consortium name="Ensembl"/>
        </authorList>
    </citation>
    <scope>IDENTIFICATION</scope>
</reference>
<name>A0A8C6BNX0_MONMO</name>
<dbReference type="InterPro" id="IPR000477">
    <property type="entry name" value="RT_dom"/>
</dbReference>
<protein>
    <recommendedName>
        <fullName evidence="1">Reverse transcriptase domain-containing protein</fullName>
    </recommendedName>
</protein>
<dbReference type="PROSITE" id="PS50878">
    <property type="entry name" value="RT_POL"/>
    <property type="match status" value="1"/>
</dbReference>
<evidence type="ECO:0000259" key="1">
    <source>
        <dbReference type="PROSITE" id="PS50878"/>
    </source>
</evidence>
<dbReference type="GO" id="GO:0003676">
    <property type="term" value="F:nucleic acid binding"/>
    <property type="evidence" value="ECO:0007669"/>
    <property type="project" value="InterPro"/>
</dbReference>
<feature type="domain" description="Reverse transcriptase" evidence="1">
    <location>
        <begin position="1"/>
        <end position="53"/>
    </location>
</feature>
<dbReference type="InterPro" id="IPR035979">
    <property type="entry name" value="RBD_domain_sf"/>
</dbReference>